<keyword evidence="2" id="KW-1185">Reference proteome</keyword>
<comment type="caution">
    <text evidence="1">The sequence shown here is derived from an EMBL/GenBank/DDBJ whole genome shotgun (WGS) entry which is preliminary data.</text>
</comment>
<sequence length="151" mass="16089">MGDRRLFEGHLDRCGRRIRVWRVGRSRFGLDAGGRGDSFGAMLSNALIEIGSDALIGGLAGGTYNALQGRSFEDGFRGGLVMGAAVSAAKVTLLGVKYDPSSIKQDFHTEAAKEFARQNTHDNSYLAADVAKAGMPTASSVTFRTGDWSTI</sequence>
<gene>
    <name evidence="1" type="ORF">O3W52_00920</name>
</gene>
<reference evidence="1" key="1">
    <citation type="submission" date="2022-10" db="EMBL/GenBank/DDBJ databases">
        <title>Whole genome sequencing of three plant growth promoting bacteria isolated from Vachellia tortilis subsp. raddiana in Morocco.</title>
        <authorList>
            <person name="Hnini M."/>
            <person name="Zouagui R."/>
            <person name="Zouagui H."/>
            <person name="Chemao Elfihri M.-W."/>
            <person name="Ibrahimi A."/>
            <person name="Sbabou L."/>
            <person name="Aurag J."/>
        </authorList>
    </citation>
    <scope>NUCLEOTIDE SEQUENCE</scope>
    <source>
        <strain evidence="1">LMR678</strain>
    </source>
</reference>
<dbReference type="Proteomes" id="UP001079430">
    <property type="component" value="Unassembled WGS sequence"/>
</dbReference>
<name>A0ABT4KBH8_9HYPH</name>
<evidence type="ECO:0000313" key="1">
    <source>
        <dbReference type="EMBL" id="MCZ4088711.1"/>
    </source>
</evidence>
<accession>A0ABT4KBH8</accession>
<evidence type="ECO:0000313" key="2">
    <source>
        <dbReference type="Proteomes" id="UP001079430"/>
    </source>
</evidence>
<proteinExistence type="predicted"/>
<organism evidence="1 2">
    <name type="scientific">Sinorhizobium psoraleae</name>
    <dbReference type="NCBI Taxonomy" id="520838"/>
    <lineage>
        <taxon>Bacteria</taxon>
        <taxon>Pseudomonadati</taxon>
        <taxon>Pseudomonadota</taxon>
        <taxon>Alphaproteobacteria</taxon>
        <taxon>Hyphomicrobiales</taxon>
        <taxon>Rhizobiaceae</taxon>
        <taxon>Sinorhizobium/Ensifer group</taxon>
        <taxon>Sinorhizobium</taxon>
    </lineage>
</organism>
<protein>
    <submittedName>
        <fullName evidence="1">Uncharacterized protein</fullName>
    </submittedName>
</protein>
<dbReference type="EMBL" id="JAPVOI010000002">
    <property type="protein sequence ID" value="MCZ4088711.1"/>
    <property type="molecule type" value="Genomic_DNA"/>
</dbReference>
<dbReference type="RefSeq" id="WP_269274717.1">
    <property type="nucleotide sequence ID" value="NZ_JAPVOI010000002.1"/>
</dbReference>